<dbReference type="EMBL" id="JAGDYM010000014">
    <property type="protein sequence ID" value="MBO1902671.1"/>
    <property type="molecule type" value="Genomic_DNA"/>
</dbReference>
<reference evidence="2" key="1">
    <citation type="submission" date="2021-03" db="EMBL/GenBank/DDBJ databases">
        <title>Leucobacter chromiisoli sp. nov., isolated from chromium-containing soil of chemical plant.</title>
        <authorList>
            <person name="Xu Z."/>
        </authorList>
    </citation>
    <scope>NUCLEOTIDE SEQUENCE</scope>
    <source>
        <strain evidence="2">S27</strain>
    </source>
</reference>
<gene>
    <name evidence="2" type="ORF">J4H92_12015</name>
</gene>
<evidence type="ECO:0000313" key="2">
    <source>
        <dbReference type="EMBL" id="MBO1902671.1"/>
    </source>
</evidence>
<name>A0A939MLB0_9MICO</name>
<evidence type="ECO:0000313" key="3">
    <source>
        <dbReference type="Proteomes" id="UP000664382"/>
    </source>
</evidence>
<dbReference type="PROSITE" id="PS51257">
    <property type="entry name" value="PROKAR_LIPOPROTEIN"/>
    <property type="match status" value="1"/>
</dbReference>
<protein>
    <recommendedName>
        <fullName evidence="4">Lipoprotein</fullName>
    </recommendedName>
</protein>
<dbReference type="Proteomes" id="UP000664382">
    <property type="component" value="Unassembled WGS sequence"/>
</dbReference>
<proteinExistence type="predicted"/>
<feature type="chain" id="PRO_5036852812" description="Lipoprotein" evidence="1">
    <location>
        <begin position="27"/>
        <end position="147"/>
    </location>
</feature>
<comment type="caution">
    <text evidence="2">The sequence shown here is derived from an EMBL/GenBank/DDBJ whole genome shotgun (WGS) entry which is preliminary data.</text>
</comment>
<keyword evidence="1" id="KW-0732">Signal</keyword>
<dbReference type="RefSeq" id="WP_208098438.1">
    <property type="nucleotide sequence ID" value="NZ_JAGDYM010000014.1"/>
</dbReference>
<dbReference type="AlphaFoldDB" id="A0A939MLB0"/>
<keyword evidence="3" id="KW-1185">Reference proteome</keyword>
<evidence type="ECO:0000256" key="1">
    <source>
        <dbReference type="SAM" id="SignalP"/>
    </source>
</evidence>
<organism evidence="2 3">
    <name type="scientific">Leucobacter weissii</name>
    <dbReference type="NCBI Taxonomy" id="1983706"/>
    <lineage>
        <taxon>Bacteria</taxon>
        <taxon>Bacillati</taxon>
        <taxon>Actinomycetota</taxon>
        <taxon>Actinomycetes</taxon>
        <taxon>Micrococcales</taxon>
        <taxon>Microbacteriaceae</taxon>
        <taxon>Leucobacter</taxon>
    </lineage>
</organism>
<sequence length="147" mass="15252">MGRASGRRALALLGAIGLGLTLGACAAETEPEKMEPEKAAPVGGDVIAPLSVALGDLPRDTGAPAEPLELVVGQVLNVSVDDDRVREALTAEVSDPAVLRFAPGRADGSAEFNPGLVALAPGETEVAMDVFFYDWDPPRFTVVVSER</sequence>
<feature type="signal peptide" evidence="1">
    <location>
        <begin position="1"/>
        <end position="26"/>
    </location>
</feature>
<accession>A0A939MLB0</accession>
<evidence type="ECO:0008006" key="4">
    <source>
        <dbReference type="Google" id="ProtNLM"/>
    </source>
</evidence>